<organism evidence="3 4">
    <name type="scientific">Candidatus Gottesmanbacteria bacterium RIFCSPHIGHO2_01_FULL_42_12</name>
    <dbReference type="NCBI Taxonomy" id="1798377"/>
    <lineage>
        <taxon>Bacteria</taxon>
        <taxon>Candidatus Gottesmaniibacteriota</taxon>
    </lineage>
</organism>
<reference evidence="3 4" key="1">
    <citation type="journal article" date="2016" name="Nat. Commun.">
        <title>Thousands of microbial genomes shed light on interconnected biogeochemical processes in an aquifer system.</title>
        <authorList>
            <person name="Anantharaman K."/>
            <person name="Brown C.T."/>
            <person name="Hug L.A."/>
            <person name="Sharon I."/>
            <person name="Castelle C.J."/>
            <person name="Probst A.J."/>
            <person name="Thomas B.C."/>
            <person name="Singh A."/>
            <person name="Wilkins M.J."/>
            <person name="Karaoz U."/>
            <person name="Brodie E.L."/>
            <person name="Williams K.H."/>
            <person name="Hubbard S.S."/>
            <person name="Banfield J.F."/>
        </authorList>
    </citation>
    <scope>NUCLEOTIDE SEQUENCE [LARGE SCALE GENOMIC DNA]</scope>
</reference>
<comment type="caution">
    <text evidence="3">The sequence shown here is derived from an EMBL/GenBank/DDBJ whole genome shotgun (WGS) entry which is preliminary data.</text>
</comment>
<dbReference type="GO" id="GO:0045259">
    <property type="term" value="C:proton-transporting ATP synthase complex"/>
    <property type="evidence" value="ECO:0007669"/>
    <property type="project" value="UniProtKB-KW"/>
</dbReference>
<gene>
    <name evidence="3" type="ORF">A2872_02040</name>
</gene>
<accession>A0A1F5Z6F3</accession>
<name>A0A1F5Z6F3_9BACT</name>
<evidence type="ECO:0000256" key="1">
    <source>
        <dbReference type="ARBA" id="ARBA00023196"/>
    </source>
</evidence>
<feature type="domain" description="ATP synthase F1 complex delta/epsilon subunit N-terminal" evidence="2">
    <location>
        <begin position="4"/>
        <end position="81"/>
    </location>
</feature>
<keyword evidence="1" id="KW-0066">ATP synthesis</keyword>
<dbReference type="STRING" id="1798377.A2872_02040"/>
<protein>
    <recommendedName>
        <fullName evidence="2">ATP synthase F1 complex delta/epsilon subunit N-terminal domain-containing protein</fullName>
    </recommendedName>
</protein>
<dbReference type="GO" id="GO:0015986">
    <property type="term" value="P:proton motive force-driven ATP synthesis"/>
    <property type="evidence" value="ECO:0007669"/>
    <property type="project" value="InterPro"/>
</dbReference>
<sequence length="88" mass="9918">MNNLTVTIKSPDKDIFKGEAESISSENSSGKFDVLKDHANFITVIENKPIIIRMANKEKQTFTFPLAIMSTTNNQVNIYTNIDIQLVK</sequence>
<keyword evidence="1" id="KW-0139">CF(1)</keyword>
<evidence type="ECO:0000259" key="2">
    <source>
        <dbReference type="Pfam" id="PF02823"/>
    </source>
</evidence>
<dbReference type="InterPro" id="IPR036771">
    <property type="entry name" value="ATPsynth_dsu/esu_N"/>
</dbReference>
<dbReference type="EMBL" id="MFJG01000002">
    <property type="protein sequence ID" value="OGG07722.1"/>
    <property type="molecule type" value="Genomic_DNA"/>
</dbReference>
<dbReference type="Pfam" id="PF02823">
    <property type="entry name" value="ATP-synt_DE_N"/>
    <property type="match status" value="1"/>
</dbReference>
<dbReference type="AlphaFoldDB" id="A0A1F5Z6F3"/>
<evidence type="ECO:0000313" key="4">
    <source>
        <dbReference type="Proteomes" id="UP000178681"/>
    </source>
</evidence>
<dbReference type="Gene3D" id="2.60.15.10">
    <property type="entry name" value="F0F1 ATP synthase delta/epsilon subunit, N-terminal"/>
    <property type="match status" value="1"/>
</dbReference>
<evidence type="ECO:0000313" key="3">
    <source>
        <dbReference type="EMBL" id="OGG07722.1"/>
    </source>
</evidence>
<dbReference type="Proteomes" id="UP000178681">
    <property type="component" value="Unassembled WGS sequence"/>
</dbReference>
<dbReference type="SUPFAM" id="SSF51344">
    <property type="entry name" value="Epsilon subunit of F1F0-ATP synthase N-terminal domain"/>
    <property type="match status" value="1"/>
</dbReference>
<dbReference type="InterPro" id="IPR020546">
    <property type="entry name" value="ATP_synth_F1_dsu/esu_N"/>
</dbReference>
<proteinExistence type="predicted"/>